<dbReference type="OrthoDB" id="2935851at2"/>
<accession>A0A6I3SC00</accession>
<sequence>MNDTLKNPYSGRFQPGTKFKKSFEDEVTRLKKQNMPLEWRNHAVEQLTEAYIEQTKQVPDGVQLHRLANYILQDDLRDQCPDKITRTDFPFLSRGQIQVRMKRETPTGDMGFFSSIGKRQRIKPKKYRHMQREGA</sequence>
<dbReference type="AlphaFoldDB" id="A0A6I3SC00"/>
<proteinExistence type="predicted"/>
<evidence type="ECO:0000313" key="1">
    <source>
        <dbReference type="EMBL" id="MTV47882.1"/>
    </source>
</evidence>
<dbReference type="EMBL" id="WNKU01000002">
    <property type="protein sequence ID" value="MTV47882.1"/>
    <property type="molecule type" value="Genomic_DNA"/>
</dbReference>
<gene>
    <name evidence="1" type="ORF">GJ688_02645</name>
</gene>
<evidence type="ECO:0000313" key="2">
    <source>
        <dbReference type="Proteomes" id="UP000430670"/>
    </source>
</evidence>
<comment type="caution">
    <text evidence="1">The sequence shown here is derived from an EMBL/GenBank/DDBJ whole genome shotgun (WGS) entry which is preliminary data.</text>
</comment>
<keyword evidence="2" id="KW-1185">Reference proteome</keyword>
<dbReference type="Proteomes" id="UP000430670">
    <property type="component" value="Unassembled WGS sequence"/>
</dbReference>
<protein>
    <submittedName>
        <fullName evidence="1">Uncharacterized protein</fullName>
    </submittedName>
</protein>
<name>A0A6I3SC00_HELMO</name>
<reference evidence="1 2" key="1">
    <citation type="submission" date="2019-11" db="EMBL/GenBank/DDBJ databases">
        <title>Whole-genome sequence of a the green, strictly anaerobic photosynthetic bacterium Heliobacillus mobilis DSM 6151.</title>
        <authorList>
            <person name="Kyndt J.A."/>
            <person name="Meyer T.E."/>
        </authorList>
    </citation>
    <scope>NUCLEOTIDE SEQUENCE [LARGE SCALE GENOMIC DNA]</scope>
    <source>
        <strain evidence="1 2">DSM 6151</strain>
    </source>
</reference>
<organism evidence="1 2">
    <name type="scientific">Heliobacterium mobile</name>
    <name type="common">Heliobacillus mobilis</name>
    <dbReference type="NCBI Taxonomy" id="28064"/>
    <lineage>
        <taxon>Bacteria</taxon>
        <taxon>Bacillati</taxon>
        <taxon>Bacillota</taxon>
        <taxon>Clostridia</taxon>
        <taxon>Eubacteriales</taxon>
        <taxon>Heliobacteriaceae</taxon>
        <taxon>Heliobacterium</taxon>
    </lineage>
</organism>
<dbReference type="RefSeq" id="WP_155474999.1">
    <property type="nucleotide sequence ID" value="NZ_WNKU01000002.1"/>
</dbReference>